<evidence type="ECO:0000256" key="6">
    <source>
        <dbReference type="ARBA" id="ARBA00017509"/>
    </source>
</evidence>
<dbReference type="InterPro" id="IPR032403">
    <property type="entry name" value="Exo84_C"/>
</dbReference>
<feature type="compositionally biased region" description="Low complexity" evidence="11">
    <location>
        <begin position="952"/>
        <end position="979"/>
    </location>
</feature>
<evidence type="ECO:0000256" key="8">
    <source>
        <dbReference type="ARBA" id="ARBA00022448"/>
    </source>
</evidence>
<dbReference type="Gene3D" id="2.30.29.30">
    <property type="entry name" value="Pleckstrin-homology domain (PH domain)/Phosphotyrosine-binding domain (PTB)"/>
    <property type="match status" value="1"/>
</dbReference>
<dbReference type="SUPFAM" id="SSF74788">
    <property type="entry name" value="Cullin repeat-like"/>
    <property type="match status" value="1"/>
</dbReference>
<dbReference type="InterPro" id="IPR042560">
    <property type="entry name" value="Exo84_C_2"/>
</dbReference>
<dbReference type="Gene3D" id="1.20.58.1220">
    <property type="entry name" value="Exo84p, C-terminal helical domain"/>
    <property type="match status" value="1"/>
</dbReference>
<dbReference type="EMBL" id="MCFL01000025">
    <property type="protein sequence ID" value="ORZ34857.1"/>
    <property type="molecule type" value="Genomic_DNA"/>
</dbReference>
<evidence type="ECO:0000256" key="4">
    <source>
        <dbReference type="ARBA" id="ARBA00004624"/>
    </source>
</evidence>
<keyword evidence="10" id="KW-0653">Protein transport</keyword>
<dbReference type="Gene3D" id="1.20.58.1210">
    <property type="entry name" value="Exo84p, N-terminal helical domain"/>
    <property type="match status" value="1"/>
</dbReference>
<comment type="subcellular location">
    <subcellularLocation>
        <location evidence="4">Cell projection</location>
        <location evidence="4">Growth cone</location>
    </subcellularLocation>
    <subcellularLocation>
        <location evidence="3">Cytoplasm</location>
        <location evidence="3">Perinuclear region</location>
    </subcellularLocation>
    <subcellularLocation>
        <location evidence="2">Cytoplasmic vesicle</location>
        <location evidence="2">Secretory vesicle</location>
    </subcellularLocation>
</comment>
<dbReference type="GO" id="GO:0048471">
    <property type="term" value="C:perinuclear region of cytoplasm"/>
    <property type="evidence" value="ECO:0007669"/>
    <property type="project" value="UniProtKB-SubCell"/>
</dbReference>
<dbReference type="InterPro" id="IPR033961">
    <property type="entry name" value="Exo84"/>
</dbReference>
<evidence type="ECO:0000256" key="3">
    <source>
        <dbReference type="ARBA" id="ARBA00004556"/>
    </source>
</evidence>
<feature type="compositionally biased region" description="Gly residues" evidence="11">
    <location>
        <begin position="454"/>
        <end position="473"/>
    </location>
</feature>
<gene>
    <name evidence="13" type="ORF">BCR44DRAFT_1435281</name>
</gene>
<feature type="region of interest" description="Disordered" evidence="11">
    <location>
        <begin position="1"/>
        <end position="128"/>
    </location>
</feature>
<feature type="domain" description="PH" evidence="12">
    <location>
        <begin position="332"/>
        <end position="450"/>
    </location>
</feature>
<feature type="compositionally biased region" description="Polar residues" evidence="11">
    <location>
        <begin position="101"/>
        <end position="115"/>
    </location>
</feature>
<reference evidence="13 14" key="1">
    <citation type="submission" date="2016-07" db="EMBL/GenBank/DDBJ databases">
        <title>Pervasive Adenine N6-methylation of Active Genes in Fungi.</title>
        <authorList>
            <consortium name="DOE Joint Genome Institute"/>
            <person name="Mondo S.J."/>
            <person name="Dannebaum R.O."/>
            <person name="Kuo R.C."/>
            <person name="Labutti K."/>
            <person name="Haridas S."/>
            <person name="Kuo A."/>
            <person name="Salamov A."/>
            <person name="Ahrendt S.R."/>
            <person name="Lipzen A."/>
            <person name="Sullivan W."/>
            <person name="Andreopoulos W.B."/>
            <person name="Clum A."/>
            <person name="Lindquist E."/>
            <person name="Daum C."/>
            <person name="Ramamoorthy G.K."/>
            <person name="Gryganskyi A."/>
            <person name="Culley D."/>
            <person name="Magnuson J.K."/>
            <person name="James T.Y."/>
            <person name="O'Malley M.A."/>
            <person name="Stajich J.E."/>
            <person name="Spatafora J.W."/>
            <person name="Visel A."/>
            <person name="Grigoriev I.V."/>
        </authorList>
    </citation>
    <scope>NUCLEOTIDE SEQUENCE [LARGE SCALE GENOMIC DNA]</scope>
    <source>
        <strain evidence="13 14">PL171</strain>
    </source>
</reference>
<dbReference type="Proteomes" id="UP000193411">
    <property type="component" value="Unassembled WGS sequence"/>
</dbReference>
<evidence type="ECO:0000313" key="14">
    <source>
        <dbReference type="Proteomes" id="UP000193411"/>
    </source>
</evidence>
<dbReference type="AlphaFoldDB" id="A0A1Y2HJT2"/>
<feature type="compositionally biased region" description="Low complexity" evidence="11">
    <location>
        <begin position="64"/>
        <end position="80"/>
    </location>
</feature>
<sequence length="1125" mass="120090">MADRSSPTLPRRERSRSRGAAVAEARERERARAGSSSSVPNPPNSQGFAQYLPSMPGARATPNPVAADTPTAPGAPGDPVVPRKADARKAHKREKSWSPLFKSSSDKQSPTPTDRQPSDPAGLSGESRRAAMLPGGVADSVKNSLRKFSIGDGSPLRSRGGSVGTGGGGVAIELDQHRFMDDSFDPEEYILTALHSNSEEGVRNFYRRLGDAKEAAATDLKANVYKNYSEFVVISKEIAQLETDMLVLRGLLTDMRAVHDHFRSYVGVDVSKSTGSADALAQSSNISLTQSLDGSTNTGGASAESQAAQVLQSMYDTVDGAAKLVPPSTARTIIHSGPLLELDSAMRVKGDVMVFLMPDTLLVAAKKRRMPLGSSTGAKLLSSSTSSGSGRYTALQALSVQEITVLDVRDSPDVSWSFKIVRGPISFVFRCPNGPAEKKTWMTAIKRATEDWSSGGGGGGLVGGVADGGGAEGPGTSPDSPSRAQPKLSKEAEAKLQELLDELDVYIASREFDRALDLVRQLKGMPSSSHLPSRIQTLSVALLRDLNNITSSNGSKRAVLTAMQRLIQLGHTAQARETFLSARTASLRESCRKIRFQGDLAAYVRDFGSVLVVGVHTTVAWYREAITDPAMVSFLVQWAREQVGELARATVRQVGDESLKVVVACLEVSVERIRTLRSSGLDLEFVFWDAVQEHAAKAIEAFERLCAEAVARSIIDDTFDPIKNDYNDGITRSTMQFCKTILDFLTNTKFFHPFQMFHAQLFGCLSGLFEAFVNWQIQVYREKPLNATQQSAVGTNVQFTLSLFFPKVIHQVERQFRAKAPMLAELRMRLEGVARDASFLGGAPAKIARSPSTKSLGTPPKDQPSGRRPSQPASPAATGSVASLAIPGSPARTSHGSLGPGSPDGSHGTGSRRSSSASANILAEPTQRPRRPTRDRSNELGATRSSGDVSNSAPGLARRPSAASSPRSSPSNSRHGSAADLAGSSPSPLFATLFDLKSRLSPTGPAAVAVASGADIANLLPSVAMRRFVRTRPSAHIVEQVLNSATEAPSGKLPVAAVTQLVLDIHYMLNSVEVSEQGAGTAQGLCEQGLRGYLMNGGDPGQLMSGEWYEQRVAEALARDARGEM</sequence>
<dbReference type="InterPro" id="IPR042561">
    <property type="entry name" value="Exo84_C_1"/>
</dbReference>
<dbReference type="InterPro" id="IPR011993">
    <property type="entry name" value="PH-like_dom_sf"/>
</dbReference>
<comment type="function">
    <text evidence="1">Component of the exocyst complex involved in the docking of exocytic vesicles with fusion sites on the plasma membrane.</text>
</comment>
<evidence type="ECO:0000256" key="7">
    <source>
        <dbReference type="ARBA" id="ARBA00021269"/>
    </source>
</evidence>
<dbReference type="Pfam" id="PF08700">
    <property type="entry name" value="VPS51_Exo84_N"/>
    <property type="match status" value="1"/>
</dbReference>
<comment type="similarity">
    <text evidence="5">Belongs to the EXO84 family.</text>
</comment>
<accession>A0A1Y2HJT2</accession>
<keyword evidence="14" id="KW-1185">Reference proteome</keyword>
<comment type="caution">
    <text evidence="13">The sequence shown here is derived from an EMBL/GenBank/DDBJ whole genome shotgun (WGS) entry which is preliminary data.</text>
</comment>
<name>A0A1Y2HJT2_9FUNG</name>
<evidence type="ECO:0000259" key="12">
    <source>
        <dbReference type="PROSITE" id="PS50003"/>
    </source>
</evidence>
<dbReference type="GO" id="GO:0006893">
    <property type="term" value="P:Golgi to plasma membrane transport"/>
    <property type="evidence" value="ECO:0007669"/>
    <property type="project" value="TreeGrafter"/>
</dbReference>
<protein>
    <recommendedName>
        <fullName evidence="6">Exocyst complex component 8</fullName>
    </recommendedName>
    <alternativeName>
        <fullName evidence="7">Exocyst complex component EXO84</fullName>
    </alternativeName>
</protein>
<evidence type="ECO:0000256" key="10">
    <source>
        <dbReference type="ARBA" id="ARBA00022927"/>
    </source>
</evidence>
<dbReference type="PANTHER" id="PTHR21426:SF12">
    <property type="entry name" value="EXOCYST COMPLEX COMPONENT 8"/>
    <property type="match status" value="1"/>
</dbReference>
<feature type="region of interest" description="Disordered" evidence="11">
    <location>
        <begin position="844"/>
        <end position="984"/>
    </location>
</feature>
<dbReference type="SUPFAM" id="SSF50729">
    <property type="entry name" value="PH domain-like"/>
    <property type="match status" value="1"/>
</dbReference>
<dbReference type="Pfam" id="PF16528">
    <property type="entry name" value="Exo84_C"/>
    <property type="match status" value="1"/>
</dbReference>
<proteinExistence type="inferred from homology"/>
<dbReference type="GO" id="GO:0015031">
    <property type="term" value="P:protein transport"/>
    <property type="evidence" value="ECO:0007669"/>
    <property type="project" value="UniProtKB-KW"/>
</dbReference>
<evidence type="ECO:0000256" key="9">
    <source>
        <dbReference type="ARBA" id="ARBA00022483"/>
    </source>
</evidence>
<evidence type="ECO:0000256" key="11">
    <source>
        <dbReference type="SAM" id="MobiDB-lite"/>
    </source>
</evidence>
<dbReference type="GO" id="GO:0030133">
    <property type="term" value="C:transport vesicle"/>
    <property type="evidence" value="ECO:0007669"/>
    <property type="project" value="UniProtKB-SubCell"/>
</dbReference>
<dbReference type="Pfam" id="PF25345">
    <property type="entry name" value="PH_EXO84"/>
    <property type="match status" value="1"/>
</dbReference>
<dbReference type="GO" id="GO:0000145">
    <property type="term" value="C:exocyst"/>
    <property type="evidence" value="ECO:0007669"/>
    <property type="project" value="InterPro"/>
</dbReference>
<organism evidence="13 14">
    <name type="scientific">Catenaria anguillulae PL171</name>
    <dbReference type="NCBI Taxonomy" id="765915"/>
    <lineage>
        <taxon>Eukaryota</taxon>
        <taxon>Fungi</taxon>
        <taxon>Fungi incertae sedis</taxon>
        <taxon>Blastocladiomycota</taxon>
        <taxon>Blastocladiomycetes</taxon>
        <taxon>Blastocladiales</taxon>
        <taxon>Catenariaceae</taxon>
        <taxon>Catenaria</taxon>
    </lineage>
</organism>
<feature type="region of interest" description="Disordered" evidence="11">
    <location>
        <begin position="148"/>
        <end position="168"/>
    </location>
</feature>
<keyword evidence="8" id="KW-0813">Transport</keyword>
<evidence type="ECO:0000256" key="2">
    <source>
        <dbReference type="ARBA" id="ARBA00004398"/>
    </source>
</evidence>
<dbReference type="SMART" id="SM00233">
    <property type="entry name" value="PH"/>
    <property type="match status" value="1"/>
</dbReference>
<dbReference type="GO" id="GO:0006887">
    <property type="term" value="P:exocytosis"/>
    <property type="evidence" value="ECO:0007669"/>
    <property type="project" value="UniProtKB-KW"/>
</dbReference>
<feature type="region of interest" description="Disordered" evidence="11">
    <location>
        <begin position="450"/>
        <end position="490"/>
    </location>
</feature>
<evidence type="ECO:0000313" key="13">
    <source>
        <dbReference type="EMBL" id="ORZ34857.1"/>
    </source>
</evidence>
<dbReference type="PROSITE" id="PS50003">
    <property type="entry name" value="PH_DOMAIN"/>
    <property type="match status" value="1"/>
</dbReference>
<dbReference type="OrthoDB" id="642193at2759"/>
<dbReference type="InterPro" id="IPR016159">
    <property type="entry name" value="Cullin_repeat-like_dom_sf"/>
</dbReference>
<keyword evidence="9" id="KW-0268">Exocytosis</keyword>
<dbReference type="InterPro" id="IPR001849">
    <property type="entry name" value="PH_domain"/>
</dbReference>
<dbReference type="PANTHER" id="PTHR21426">
    <property type="entry name" value="EXOCYST COMPLEX COMPONENT 8"/>
    <property type="match status" value="1"/>
</dbReference>
<dbReference type="STRING" id="765915.A0A1Y2HJT2"/>
<evidence type="ECO:0000256" key="5">
    <source>
        <dbReference type="ARBA" id="ARBA00007210"/>
    </source>
</evidence>
<evidence type="ECO:0000256" key="1">
    <source>
        <dbReference type="ARBA" id="ARBA00002660"/>
    </source>
</evidence>